<keyword evidence="3" id="KW-1185">Reference proteome</keyword>
<proteinExistence type="predicted"/>
<dbReference type="AlphaFoldDB" id="A0A1G9YGZ6"/>
<name>A0A1G9YGZ6_9BACT</name>
<sequence length="199" mass="23386">MHTPLSPESYATLTAHIRRFMPFSAEENEQMGAYLRVKELIKKDFLLQDGQICPADFFLVQGCVRKYFLDAKGVEQTIQFGIENWWMSDYHSLDTGKPSPFSIQALEDTVVLCLDRNEREELFAQLPCLERYFRILLQKTVAADHYRIQFLFTLTGRERYRHFSESFPAFVQRIPQYMLASYLGFTPEFLSKIRAERVS</sequence>
<dbReference type="InterPro" id="IPR000595">
    <property type="entry name" value="cNMP-bd_dom"/>
</dbReference>
<protein>
    <submittedName>
        <fullName evidence="2">cAMP-binding domain of CRP or a regulatory subunit of cAMP-dependent protein kinases</fullName>
    </submittedName>
</protein>
<dbReference type="OrthoDB" id="1933280at2"/>
<evidence type="ECO:0000313" key="3">
    <source>
        <dbReference type="Proteomes" id="UP000198901"/>
    </source>
</evidence>
<gene>
    <name evidence="2" type="ORF">SAMN04488090_4937</name>
</gene>
<dbReference type="GO" id="GO:0016301">
    <property type="term" value="F:kinase activity"/>
    <property type="evidence" value="ECO:0007669"/>
    <property type="project" value="UniProtKB-KW"/>
</dbReference>
<evidence type="ECO:0000313" key="2">
    <source>
        <dbReference type="EMBL" id="SDN08448.1"/>
    </source>
</evidence>
<reference evidence="2 3" key="1">
    <citation type="submission" date="2016-10" db="EMBL/GenBank/DDBJ databases">
        <authorList>
            <person name="de Groot N.N."/>
        </authorList>
    </citation>
    <scope>NUCLEOTIDE SEQUENCE [LARGE SCALE GENOMIC DNA]</scope>
    <source>
        <strain evidence="2 3">DSM 21668</strain>
    </source>
</reference>
<dbReference type="RefSeq" id="WP_093209102.1">
    <property type="nucleotide sequence ID" value="NZ_FNGS01000013.1"/>
</dbReference>
<dbReference type="Gene3D" id="2.60.120.10">
    <property type="entry name" value="Jelly Rolls"/>
    <property type="match status" value="1"/>
</dbReference>
<dbReference type="SUPFAM" id="SSF51206">
    <property type="entry name" value="cAMP-binding domain-like"/>
    <property type="match status" value="1"/>
</dbReference>
<evidence type="ECO:0000259" key="1">
    <source>
        <dbReference type="Pfam" id="PF00027"/>
    </source>
</evidence>
<keyword evidence="2" id="KW-0808">Transferase</keyword>
<dbReference type="Proteomes" id="UP000198901">
    <property type="component" value="Unassembled WGS sequence"/>
</dbReference>
<keyword evidence="2" id="KW-0418">Kinase</keyword>
<feature type="domain" description="Cyclic nucleotide-binding" evidence="1">
    <location>
        <begin position="39"/>
        <end position="125"/>
    </location>
</feature>
<dbReference type="Pfam" id="PF00027">
    <property type="entry name" value="cNMP_binding"/>
    <property type="match status" value="1"/>
</dbReference>
<dbReference type="CDD" id="cd00038">
    <property type="entry name" value="CAP_ED"/>
    <property type="match status" value="1"/>
</dbReference>
<dbReference type="InterPro" id="IPR014710">
    <property type="entry name" value="RmlC-like_jellyroll"/>
</dbReference>
<organism evidence="2 3">
    <name type="scientific">Siphonobacter aquaeclarae</name>
    <dbReference type="NCBI Taxonomy" id="563176"/>
    <lineage>
        <taxon>Bacteria</taxon>
        <taxon>Pseudomonadati</taxon>
        <taxon>Bacteroidota</taxon>
        <taxon>Cytophagia</taxon>
        <taxon>Cytophagales</taxon>
        <taxon>Cytophagaceae</taxon>
        <taxon>Siphonobacter</taxon>
    </lineage>
</organism>
<dbReference type="EMBL" id="FNGS01000013">
    <property type="protein sequence ID" value="SDN08448.1"/>
    <property type="molecule type" value="Genomic_DNA"/>
</dbReference>
<dbReference type="STRING" id="563176.SAMN04488090_4937"/>
<dbReference type="InterPro" id="IPR018490">
    <property type="entry name" value="cNMP-bd_dom_sf"/>
</dbReference>
<accession>A0A1G9YGZ6</accession>